<dbReference type="Proteomes" id="UP000255231">
    <property type="component" value="Unassembled WGS sequence"/>
</dbReference>
<accession>A0A381FBK7</accession>
<keyword evidence="4" id="KW-1185">Reference proteome</keyword>
<gene>
    <name evidence="3" type="ORF">NCTC13560_02271</name>
    <name evidence="2" type="ORF">SAMN05421682_11091</name>
</gene>
<keyword evidence="1" id="KW-1133">Transmembrane helix</keyword>
<feature type="transmembrane region" description="Helical" evidence="1">
    <location>
        <begin position="61"/>
        <end position="78"/>
    </location>
</feature>
<dbReference type="Gene3D" id="2.20.110.10">
    <property type="entry name" value="Histone H3 K4-specific methyltransferase SET7/9 N-terminal domain"/>
    <property type="match status" value="1"/>
</dbReference>
<feature type="transmembrane region" description="Helical" evidence="1">
    <location>
        <begin position="428"/>
        <end position="449"/>
    </location>
</feature>
<dbReference type="OrthoDB" id="660780at2"/>
<keyword evidence="1" id="KW-0812">Transmembrane</keyword>
<sequence>MQQRLNPIVSFPFILCLGLLILNDFYLKTTYHNHVTGKLSDLCGLFIFPIFWSVLLPRYRSAIFIATALFFVYWKSAYSQPFIDFFSETFFVIERTVDLTDLFVLPVLFAAWISLNKNQQRSELSLWQKRTNPYIIGAIAIFSFYSTSKPRYTQRFDQPQYVLLKSNKLIDIIDYEHLQYYRFDSLLVVKIEELDLSKQPIKYDDYNKNDAIKNLDYSVSLMLGNGVQLVKPGTITYLNIRTPEGVDSVQFNGGRLDGKFIRKKDGRVVSTGLYKKGIEDSVWTFQNNNGKFSSKVTFVNGERTKKQLFENEIVIKTDYVNTREDVVQYKLIQIAILILLFIVIAFLLIKNYRQVAEKLHMKKLWKWILCIVLPLVVWCIHFAITLLLGDYYYDIFVVFGTAILTYLITCPLFFVAVFGIQLRKQIDLLWYTLLFALAFSIWIEIDIYLELAV</sequence>
<name>A0A381FBK7_9FLAO</name>
<dbReference type="SUPFAM" id="SSF82185">
    <property type="entry name" value="Histone H3 K4-specific methyltransferase SET7/9 N-terminal domain"/>
    <property type="match status" value="1"/>
</dbReference>
<protein>
    <submittedName>
        <fullName evidence="3">Uncharacterized protein</fullName>
    </submittedName>
</protein>
<proteinExistence type="predicted"/>
<feature type="transmembrane region" description="Helical" evidence="1">
    <location>
        <begin position="39"/>
        <end position="55"/>
    </location>
</feature>
<dbReference type="GeneID" id="303673694"/>
<evidence type="ECO:0000256" key="1">
    <source>
        <dbReference type="SAM" id="Phobius"/>
    </source>
</evidence>
<dbReference type="AlphaFoldDB" id="A0A381FBK7"/>
<feature type="transmembrane region" description="Helical" evidence="1">
    <location>
        <begin position="6"/>
        <end position="27"/>
    </location>
</feature>
<evidence type="ECO:0000313" key="5">
    <source>
        <dbReference type="Proteomes" id="UP000255231"/>
    </source>
</evidence>
<feature type="transmembrane region" description="Helical" evidence="1">
    <location>
        <begin position="331"/>
        <end position="352"/>
    </location>
</feature>
<dbReference type="KEGG" id="cil:EG358_08290"/>
<keyword evidence="1" id="KW-0472">Membrane</keyword>
<evidence type="ECO:0000313" key="4">
    <source>
        <dbReference type="Proteomes" id="UP000185725"/>
    </source>
</evidence>
<dbReference type="EMBL" id="UFVS01000001">
    <property type="protein sequence ID" value="SUX43917.1"/>
    <property type="molecule type" value="Genomic_DNA"/>
</dbReference>
<organism evidence="3 5">
    <name type="scientific">Chryseobacterium indoltheticum</name>
    <dbReference type="NCBI Taxonomy" id="254"/>
    <lineage>
        <taxon>Bacteria</taxon>
        <taxon>Pseudomonadati</taxon>
        <taxon>Bacteroidota</taxon>
        <taxon>Flavobacteriia</taxon>
        <taxon>Flavobacteriales</taxon>
        <taxon>Weeksellaceae</taxon>
        <taxon>Chryseobacterium group</taxon>
        <taxon>Chryseobacterium</taxon>
    </lineage>
</organism>
<dbReference type="Proteomes" id="UP000185725">
    <property type="component" value="Unassembled WGS sequence"/>
</dbReference>
<evidence type="ECO:0000313" key="3">
    <source>
        <dbReference type="EMBL" id="SUX43917.1"/>
    </source>
</evidence>
<dbReference type="EMBL" id="FTMF01000010">
    <property type="protein sequence ID" value="SIQ93864.1"/>
    <property type="molecule type" value="Genomic_DNA"/>
</dbReference>
<feature type="transmembrane region" description="Helical" evidence="1">
    <location>
        <begin position="364"/>
        <end position="389"/>
    </location>
</feature>
<evidence type="ECO:0000313" key="2">
    <source>
        <dbReference type="EMBL" id="SIQ93864.1"/>
    </source>
</evidence>
<dbReference type="RefSeq" id="WP_076561611.1">
    <property type="nucleotide sequence ID" value="NZ_CP033929.1"/>
</dbReference>
<feature type="transmembrane region" description="Helical" evidence="1">
    <location>
        <begin position="395"/>
        <end position="416"/>
    </location>
</feature>
<reference evidence="2 4" key="1">
    <citation type="submission" date="2017-01" db="EMBL/GenBank/DDBJ databases">
        <authorList>
            <person name="Varghese N."/>
            <person name="Submissions S."/>
        </authorList>
    </citation>
    <scope>NUCLEOTIDE SEQUENCE [LARGE SCALE GENOMIC DNA]</scope>
    <source>
        <strain evidence="2 4">ATCC 27950</strain>
    </source>
</reference>
<reference evidence="3 5" key="2">
    <citation type="submission" date="2018-06" db="EMBL/GenBank/DDBJ databases">
        <authorList>
            <consortium name="Pathogen Informatics"/>
            <person name="Doyle S."/>
        </authorList>
    </citation>
    <scope>NUCLEOTIDE SEQUENCE [LARGE SCALE GENOMIC DNA]</scope>
    <source>
        <strain evidence="3 5">NCTC13560</strain>
    </source>
</reference>